<accession>A0ABD1WSU4</accession>
<feature type="region of interest" description="Disordered" evidence="1">
    <location>
        <begin position="64"/>
        <end position="112"/>
    </location>
</feature>
<keyword evidence="3" id="KW-1185">Reference proteome</keyword>
<dbReference type="AlphaFoldDB" id="A0ABD1WSU4"/>
<evidence type="ECO:0000313" key="3">
    <source>
        <dbReference type="Proteomes" id="UP001604277"/>
    </source>
</evidence>
<dbReference type="Proteomes" id="UP001604277">
    <property type="component" value="Unassembled WGS sequence"/>
</dbReference>
<evidence type="ECO:0000256" key="1">
    <source>
        <dbReference type="SAM" id="MobiDB-lite"/>
    </source>
</evidence>
<sequence length="124" mass="13460">MAGFHFSHVPMFKIMGGRVMDERRTLSPRLPVPNDVLNPISVVPPVVGAVGGVSSPPPLVMKVRSGPSSLPSIVRRRDGSPSFSPKTSVSPHVDDQHQDKKNRVAIGEEEKVASKRHLKGRVLL</sequence>
<name>A0ABD1WSU4_9LAMI</name>
<dbReference type="EMBL" id="JBFOLJ010000002">
    <property type="protein sequence ID" value="KAL2552724.1"/>
    <property type="molecule type" value="Genomic_DNA"/>
</dbReference>
<proteinExistence type="predicted"/>
<feature type="compositionally biased region" description="Basic and acidic residues" evidence="1">
    <location>
        <begin position="92"/>
        <end position="112"/>
    </location>
</feature>
<comment type="caution">
    <text evidence="2">The sequence shown here is derived from an EMBL/GenBank/DDBJ whole genome shotgun (WGS) entry which is preliminary data.</text>
</comment>
<protein>
    <submittedName>
        <fullName evidence="2">Uncharacterized protein</fullName>
    </submittedName>
</protein>
<organism evidence="2 3">
    <name type="scientific">Forsythia ovata</name>
    <dbReference type="NCBI Taxonomy" id="205694"/>
    <lineage>
        <taxon>Eukaryota</taxon>
        <taxon>Viridiplantae</taxon>
        <taxon>Streptophyta</taxon>
        <taxon>Embryophyta</taxon>
        <taxon>Tracheophyta</taxon>
        <taxon>Spermatophyta</taxon>
        <taxon>Magnoliopsida</taxon>
        <taxon>eudicotyledons</taxon>
        <taxon>Gunneridae</taxon>
        <taxon>Pentapetalae</taxon>
        <taxon>asterids</taxon>
        <taxon>lamiids</taxon>
        <taxon>Lamiales</taxon>
        <taxon>Oleaceae</taxon>
        <taxon>Forsythieae</taxon>
        <taxon>Forsythia</taxon>
    </lineage>
</organism>
<feature type="compositionally biased region" description="Polar residues" evidence="1">
    <location>
        <begin position="81"/>
        <end position="90"/>
    </location>
</feature>
<reference evidence="3" key="1">
    <citation type="submission" date="2024-07" db="EMBL/GenBank/DDBJ databases">
        <title>Two chromosome-level genome assemblies of Korean endemic species Abeliophyllum distichum and Forsythia ovata (Oleaceae).</title>
        <authorList>
            <person name="Jang H."/>
        </authorList>
    </citation>
    <scope>NUCLEOTIDE SEQUENCE [LARGE SCALE GENOMIC DNA]</scope>
</reference>
<evidence type="ECO:0000313" key="2">
    <source>
        <dbReference type="EMBL" id="KAL2552724.1"/>
    </source>
</evidence>
<gene>
    <name evidence="2" type="ORF">Fot_06343</name>
</gene>